<comment type="caution">
    <text evidence="1">The sequence shown here is derived from an EMBL/GenBank/DDBJ whole genome shotgun (WGS) entry which is preliminary data.</text>
</comment>
<keyword evidence="2" id="KW-1185">Reference proteome</keyword>
<protein>
    <submittedName>
        <fullName evidence="1">Uncharacterized protein</fullName>
    </submittedName>
</protein>
<evidence type="ECO:0000313" key="1">
    <source>
        <dbReference type="EMBL" id="KAG0431931.1"/>
    </source>
</evidence>
<reference evidence="1 2" key="1">
    <citation type="journal article" date="2020" name="Cell">
        <title>Large-Scale Comparative Analyses of Tick Genomes Elucidate Their Genetic Diversity and Vector Capacities.</title>
        <authorList>
            <consortium name="Tick Genome and Microbiome Consortium (TIGMIC)"/>
            <person name="Jia N."/>
            <person name="Wang J."/>
            <person name="Shi W."/>
            <person name="Du L."/>
            <person name="Sun Y."/>
            <person name="Zhan W."/>
            <person name="Jiang J.F."/>
            <person name="Wang Q."/>
            <person name="Zhang B."/>
            <person name="Ji P."/>
            <person name="Bell-Sakyi L."/>
            <person name="Cui X.M."/>
            <person name="Yuan T.T."/>
            <person name="Jiang B.G."/>
            <person name="Yang W.F."/>
            <person name="Lam T.T."/>
            <person name="Chang Q.C."/>
            <person name="Ding S.J."/>
            <person name="Wang X.J."/>
            <person name="Zhu J.G."/>
            <person name="Ruan X.D."/>
            <person name="Zhao L."/>
            <person name="Wei J.T."/>
            <person name="Ye R.Z."/>
            <person name="Que T.C."/>
            <person name="Du C.H."/>
            <person name="Zhou Y.H."/>
            <person name="Cheng J.X."/>
            <person name="Dai P.F."/>
            <person name="Guo W.B."/>
            <person name="Han X.H."/>
            <person name="Huang E.J."/>
            <person name="Li L.F."/>
            <person name="Wei W."/>
            <person name="Gao Y.C."/>
            <person name="Liu J.Z."/>
            <person name="Shao H.Z."/>
            <person name="Wang X."/>
            <person name="Wang C.C."/>
            <person name="Yang T.C."/>
            <person name="Huo Q.B."/>
            <person name="Li W."/>
            <person name="Chen H.Y."/>
            <person name="Chen S.E."/>
            <person name="Zhou L.G."/>
            <person name="Ni X.B."/>
            <person name="Tian J.H."/>
            <person name="Sheng Y."/>
            <person name="Liu T."/>
            <person name="Pan Y.S."/>
            <person name="Xia L.Y."/>
            <person name="Li J."/>
            <person name="Zhao F."/>
            <person name="Cao W.C."/>
        </authorList>
    </citation>
    <scope>NUCLEOTIDE SEQUENCE [LARGE SCALE GENOMIC DNA]</scope>
    <source>
        <strain evidence="1">Iper-2018</strain>
    </source>
</reference>
<accession>A0AC60QDV5</accession>
<name>A0AC60QDV5_IXOPE</name>
<dbReference type="Proteomes" id="UP000805193">
    <property type="component" value="Unassembled WGS sequence"/>
</dbReference>
<gene>
    <name evidence="1" type="ORF">HPB47_021323</name>
</gene>
<evidence type="ECO:0000313" key="2">
    <source>
        <dbReference type="Proteomes" id="UP000805193"/>
    </source>
</evidence>
<sequence>MDFLDTERAAGQAVSNHFLQEHACKLAVQMNLGNFEASNHNLARWKACFNVSMRVGTNESQRLPADYAEVISVFRRAVGSLHLEHSYSNFSIANMDQTIVHMDCPAKRTNNVAGESSIRIVNTGCDRRGLMVPLYATAAGIKLPALVVPKEPTRRIPPRALFALQILGIVSISAHGLCYFWFDGPNKLQHKKKL</sequence>
<proteinExistence type="predicted"/>
<dbReference type="EMBL" id="JABSTQ010009184">
    <property type="protein sequence ID" value="KAG0431931.1"/>
    <property type="molecule type" value="Genomic_DNA"/>
</dbReference>
<organism evidence="1 2">
    <name type="scientific">Ixodes persulcatus</name>
    <name type="common">Taiga tick</name>
    <dbReference type="NCBI Taxonomy" id="34615"/>
    <lineage>
        <taxon>Eukaryota</taxon>
        <taxon>Metazoa</taxon>
        <taxon>Ecdysozoa</taxon>
        <taxon>Arthropoda</taxon>
        <taxon>Chelicerata</taxon>
        <taxon>Arachnida</taxon>
        <taxon>Acari</taxon>
        <taxon>Parasitiformes</taxon>
        <taxon>Ixodida</taxon>
        <taxon>Ixodoidea</taxon>
        <taxon>Ixodidae</taxon>
        <taxon>Ixodinae</taxon>
        <taxon>Ixodes</taxon>
    </lineage>
</organism>